<accession>A0A1I1EMQ4</accession>
<evidence type="ECO:0008006" key="4">
    <source>
        <dbReference type="Google" id="ProtNLM"/>
    </source>
</evidence>
<dbReference type="Pfam" id="PF06170">
    <property type="entry name" value="DUF983"/>
    <property type="match status" value="1"/>
</dbReference>
<dbReference type="AlphaFoldDB" id="A0A1I1EMQ4"/>
<proteinExistence type="predicted"/>
<keyword evidence="1" id="KW-0812">Transmembrane</keyword>
<evidence type="ECO:0000313" key="2">
    <source>
        <dbReference type="EMBL" id="SFB88381.1"/>
    </source>
</evidence>
<organism evidence="2 3">
    <name type="scientific">Zunongwangia mangrovi</name>
    <dbReference type="NCBI Taxonomy" id="1334022"/>
    <lineage>
        <taxon>Bacteria</taxon>
        <taxon>Pseudomonadati</taxon>
        <taxon>Bacteroidota</taxon>
        <taxon>Flavobacteriia</taxon>
        <taxon>Flavobacteriales</taxon>
        <taxon>Flavobacteriaceae</taxon>
        <taxon>Zunongwangia</taxon>
    </lineage>
</organism>
<name>A0A1I1EMQ4_9FLAO</name>
<dbReference type="STRING" id="1334022.SAMN04487907_1011032"/>
<sequence>MKFLKGTKLYSIFTGTCPVCQEESMYKEKNPFKLSKVYEMHEHCSHCGTKYKIEPSFFYGAMYVSYAVGVAFAVASFIIAHYFLGGGLLTSFFAIVGTLIIFMPIIMRLSRNIWINFFLNYDKDAVAKAKRQNQDL</sequence>
<dbReference type="InterPro" id="IPR009325">
    <property type="entry name" value="DUF983"/>
</dbReference>
<gene>
    <name evidence="2" type="ORF">SAMN04487907_1011032</name>
</gene>
<feature type="transmembrane region" description="Helical" evidence="1">
    <location>
        <begin position="57"/>
        <end position="82"/>
    </location>
</feature>
<dbReference type="RefSeq" id="WP_092540270.1">
    <property type="nucleotide sequence ID" value="NZ_FOKV01000001.1"/>
</dbReference>
<dbReference type="OrthoDB" id="9790326at2"/>
<keyword evidence="1" id="KW-0472">Membrane</keyword>
<feature type="transmembrane region" description="Helical" evidence="1">
    <location>
        <begin position="88"/>
        <end position="107"/>
    </location>
</feature>
<dbReference type="EMBL" id="FOKV01000001">
    <property type="protein sequence ID" value="SFB88381.1"/>
    <property type="molecule type" value="Genomic_DNA"/>
</dbReference>
<keyword evidence="3" id="KW-1185">Reference proteome</keyword>
<reference evidence="3" key="1">
    <citation type="submission" date="2016-10" db="EMBL/GenBank/DDBJ databases">
        <authorList>
            <person name="Varghese N."/>
            <person name="Submissions S."/>
        </authorList>
    </citation>
    <scope>NUCLEOTIDE SEQUENCE [LARGE SCALE GENOMIC DNA]</scope>
    <source>
        <strain evidence="3">DSM 24499</strain>
    </source>
</reference>
<evidence type="ECO:0000313" key="3">
    <source>
        <dbReference type="Proteomes" id="UP000199438"/>
    </source>
</evidence>
<evidence type="ECO:0000256" key="1">
    <source>
        <dbReference type="SAM" id="Phobius"/>
    </source>
</evidence>
<dbReference type="Proteomes" id="UP000199438">
    <property type="component" value="Unassembled WGS sequence"/>
</dbReference>
<protein>
    <recommendedName>
        <fullName evidence="4">DUF983 domain-containing protein</fullName>
    </recommendedName>
</protein>
<keyword evidence="1" id="KW-1133">Transmembrane helix</keyword>